<evidence type="ECO:0000259" key="8">
    <source>
        <dbReference type="PROSITE" id="PS50109"/>
    </source>
</evidence>
<protein>
    <recommendedName>
        <fullName evidence="2">histidine kinase</fullName>
        <ecNumber evidence="2">2.7.13.3</ecNumber>
    </recommendedName>
</protein>
<evidence type="ECO:0000259" key="9">
    <source>
        <dbReference type="PROSITE" id="PS50110"/>
    </source>
</evidence>
<dbReference type="Pfam" id="PF02518">
    <property type="entry name" value="HATPase_c"/>
    <property type="match status" value="1"/>
</dbReference>
<dbReference type="STRING" id="1385369.N825_04545"/>
<dbReference type="SMART" id="SM00387">
    <property type="entry name" value="HATPase_c"/>
    <property type="match status" value="1"/>
</dbReference>
<evidence type="ECO:0000259" key="10">
    <source>
        <dbReference type="PROSITE" id="PS50112"/>
    </source>
</evidence>
<dbReference type="PANTHER" id="PTHR43047">
    <property type="entry name" value="TWO-COMPONENT HISTIDINE PROTEIN KINASE"/>
    <property type="match status" value="1"/>
</dbReference>
<dbReference type="PROSITE" id="PS50112">
    <property type="entry name" value="PAS"/>
    <property type="match status" value="1"/>
</dbReference>
<dbReference type="Pfam" id="PF00072">
    <property type="entry name" value="Response_reg"/>
    <property type="match status" value="1"/>
</dbReference>
<keyword evidence="3 6" id="KW-0597">Phosphoprotein</keyword>
<dbReference type="InterPro" id="IPR001789">
    <property type="entry name" value="Sig_transdc_resp-reg_receiver"/>
</dbReference>
<dbReference type="EC" id="2.7.13.3" evidence="2"/>
<dbReference type="PATRIC" id="fig|1385369.3.peg.3136"/>
<keyword evidence="7" id="KW-0175">Coiled coil</keyword>
<dbReference type="Gene3D" id="3.40.50.2300">
    <property type="match status" value="1"/>
</dbReference>
<keyword evidence="4" id="KW-0808">Transferase</keyword>
<dbReference type="InterPro" id="IPR036890">
    <property type="entry name" value="HATPase_C_sf"/>
</dbReference>
<dbReference type="InterPro" id="IPR036097">
    <property type="entry name" value="HisK_dim/P_sf"/>
</dbReference>
<dbReference type="SMART" id="SM00448">
    <property type="entry name" value="REC"/>
    <property type="match status" value="1"/>
</dbReference>
<dbReference type="PRINTS" id="PR00344">
    <property type="entry name" value="BCTRLSENSOR"/>
</dbReference>
<proteinExistence type="predicted"/>
<reference evidence="11 12" key="1">
    <citation type="submission" date="2013-08" db="EMBL/GenBank/DDBJ databases">
        <title>The genome sequence of Skermanella stibiiresistens.</title>
        <authorList>
            <person name="Zhu W."/>
            <person name="Wang G."/>
        </authorList>
    </citation>
    <scope>NUCLEOTIDE SEQUENCE [LARGE SCALE GENOMIC DNA]</scope>
    <source>
        <strain evidence="11 12">SB22</strain>
    </source>
</reference>
<dbReference type="RefSeq" id="WP_198038341.1">
    <property type="nucleotide sequence ID" value="NZ_AVFL01000010.1"/>
</dbReference>
<dbReference type="CDD" id="cd00156">
    <property type="entry name" value="REC"/>
    <property type="match status" value="1"/>
</dbReference>
<gene>
    <name evidence="11" type="ORF">N825_04545</name>
</gene>
<dbReference type="SUPFAM" id="SSF47384">
    <property type="entry name" value="Homodimeric domain of signal transducing histidine kinase"/>
    <property type="match status" value="1"/>
</dbReference>
<evidence type="ECO:0000256" key="5">
    <source>
        <dbReference type="ARBA" id="ARBA00022777"/>
    </source>
</evidence>
<dbReference type="InterPro" id="IPR035965">
    <property type="entry name" value="PAS-like_dom_sf"/>
</dbReference>
<dbReference type="SMART" id="SM00388">
    <property type="entry name" value="HisKA"/>
    <property type="match status" value="1"/>
</dbReference>
<dbReference type="Gene3D" id="3.30.450.20">
    <property type="entry name" value="PAS domain"/>
    <property type="match status" value="1"/>
</dbReference>
<dbReference type="InterPro" id="IPR004358">
    <property type="entry name" value="Sig_transdc_His_kin-like_C"/>
</dbReference>
<dbReference type="SMART" id="SM00091">
    <property type="entry name" value="PAS"/>
    <property type="match status" value="1"/>
</dbReference>
<dbReference type="EMBL" id="AVFL01000010">
    <property type="protein sequence ID" value="EWY39782.1"/>
    <property type="molecule type" value="Genomic_DNA"/>
</dbReference>
<organism evidence="11 12">
    <name type="scientific">Skermanella stibiiresistens SB22</name>
    <dbReference type="NCBI Taxonomy" id="1385369"/>
    <lineage>
        <taxon>Bacteria</taxon>
        <taxon>Pseudomonadati</taxon>
        <taxon>Pseudomonadota</taxon>
        <taxon>Alphaproteobacteria</taxon>
        <taxon>Rhodospirillales</taxon>
        <taxon>Azospirillaceae</taxon>
        <taxon>Skermanella</taxon>
    </lineage>
</organism>
<evidence type="ECO:0000313" key="12">
    <source>
        <dbReference type="Proteomes" id="UP000019486"/>
    </source>
</evidence>
<feature type="domain" description="Histidine kinase" evidence="8">
    <location>
        <begin position="148"/>
        <end position="361"/>
    </location>
</feature>
<dbReference type="AlphaFoldDB" id="W9H504"/>
<name>W9H504_9PROT</name>
<dbReference type="SUPFAM" id="SSF55874">
    <property type="entry name" value="ATPase domain of HSP90 chaperone/DNA topoisomerase II/histidine kinase"/>
    <property type="match status" value="1"/>
</dbReference>
<dbReference type="InterPro" id="IPR003594">
    <property type="entry name" value="HATPase_dom"/>
</dbReference>
<feature type="modified residue" description="4-aspartylphosphate" evidence="6">
    <location>
        <position position="438"/>
    </location>
</feature>
<dbReference type="Pfam" id="PF08448">
    <property type="entry name" value="PAS_4"/>
    <property type="match status" value="1"/>
</dbReference>
<keyword evidence="12" id="KW-1185">Reference proteome</keyword>
<dbReference type="PROSITE" id="PS50109">
    <property type="entry name" value="HIS_KIN"/>
    <property type="match status" value="1"/>
</dbReference>
<dbReference type="InterPro" id="IPR011006">
    <property type="entry name" value="CheY-like_superfamily"/>
</dbReference>
<dbReference type="SUPFAM" id="SSF52172">
    <property type="entry name" value="CheY-like"/>
    <property type="match status" value="1"/>
</dbReference>
<dbReference type="InterPro" id="IPR003661">
    <property type="entry name" value="HisK_dim/P_dom"/>
</dbReference>
<sequence length="532" mass="58100">MDDVNLSHFLRAFFDQVPAILYIKDADGRYVKINPHCERTFGISDADARGRTDADFFPPELADHFRSNDLMVLETGQTLTFDETAIVNGETKDFLARKFRVRDERNGKYYVCGISTEVTRLKRSEQELAAANAEAERASRAKSQFLAAISHDMRQPIQAASLFLGVLEGRIDDSKAREVLDRVRSSIDAVHGMLGDLLDLSRLDAELIEPTRKPVPIGAILQSLHAEFAPQAELKGLTLRCVPCHHDVATDPDLLNRILRNLLANAVAHTASGRVLLGCRRHGQAIRVEVVDTGAGIPMAQRHKIFEEFYQVGNPERDRSRGFGLGLAIVRRIADMLGHPVELRSTEGKGSTFSITIPLAEPRPSVAETPAASIANGAGTGMDQRHQILLVEDDPAVLGAMSMLLEEWGLRVMNAQSLDELGAVLDGVAGSPSLIIADYRLPEGATGADAVALARKRIGGDLPAIIMTGDTAPERLREARANGSHLLHKPVQAEQLRRVVQDILNQARPASAISASKADEWEQGLSRLHHPG</sequence>
<dbReference type="GO" id="GO:0009927">
    <property type="term" value="F:histidine phosphotransfer kinase activity"/>
    <property type="evidence" value="ECO:0007669"/>
    <property type="project" value="TreeGrafter"/>
</dbReference>
<dbReference type="Gene3D" id="3.30.565.10">
    <property type="entry name" value="Histidine kinase-like ATPase, C-terminal domain"/>
    <property type="match status" value="1"/>
</dbReference>
<dbReference type="Proteomes" id="UP000019486">
    <property type="component" value="Unassembled WGS sequence"/>
</dbReference>
<feature type="domain" description="PAS" evidence="10">
    <location>
        <begin position="6"/>
        <end position="76"/>
    </location>
</feature>
<evidence type="ECO:0000256" key="4">
    <source>
        <dbReference type="ARBA" id="ARBA00022679"/>
    </source>
</evidence>
<comment type="caution">
    <text evidence="11">The sequence shown here is derived from an EMBL/GenBank/DDBJ whole genome shotgun (WGS) entry which is preliminary data.</text>
</comment>
<keyword evidence="5 11" id="KW-0418">Kinase</keyword>
<evidence type="ECO:0000256" key="1">
    <source>
        <dbReference type="ARBA" id="ARBA00000085"/>
    </source>
</evidence>
<dbReference type="FunFam" id="3.30.565.10:FF:000049">
    <property type="entry name" value="Two-component sensor histidine kinase"/>
    <property type="match status" value="1"/>
</dbReference>
<evidence type="ECO:0000256" key="2">
    <source>
        <dbReference type="ARBA" id="ARBA00012438"/>
    </source>
</evidence>
<dbReference type="PROSITE" id="PS50110">
    <property type="entry name" value="RESPONSE_REGULATORY"/>
    <property type="match status" value="1"/>
</dbReference>
<evidence type="ECO:0000256" key="6">
    <source>
        <dbReference type="PROSITE-ProRule" id="PRU00169"/>
    </source>
</evidence>
<dbReference type="InterPro" id="IPR005467">
    <property type="entry name" value="His_kinase_dom"/>
</dbReference>
<dbReference type="InterPro" id="IPR013656">
    <property type="entry name" value="PAS_4"/>
</dbReference>
<feature type="coiled-coil region" evidence="7">
    <location>
        <begin position="114"/>
        <end position="141"/>
    </location>
</feature>
<evidence type="ECO:0000313" key="11">
    <source>
        <dbReference type="EMBL" id="EWY39782.1"/>
    </source>
</evidence>
<dbReference type="SUPFAM" id="SSF55785">
    <property type="entry name" value="PYP-like sensor domain (PAS domain)"/>
    <property type="match status" value="1"/>
</dbReference>
<evidence type="ECO:0000256" key="7">
    <source>
        <dbReference type="SAM" id="Coils"/>
    </source>
</evidence>
<evidence type="ECO:0000256" key="3">
    <source>
        <dbReference type="ARBA" id="ARBA00022553"/>
    </source>
</evidence>
<dbReference type="GO" id="GO:0005886">
    <property type="term" value="C:plasma membrane"/>
    <property type="evidence" value="ECO:0007669"/>
    <property type="project" value="TreeGrafter"/>
</dbReference>
<dbReference type="Gene3D" id="1.10.287.130">
    <property type="match status" value="1"/>
</dbReference>
<dbReference type="PANTHER" id="PTHR43047:SF9">
    <property type="entry name" value="HISTIDINE KINASE"/>
    <property type="match status" value="1"/>
</dbReference>
<dbReference type="InterPro" id="IPR000014">
    <property type="entry name" value="PAS"/>
</dbReference>
<accession>W9H504</accession>
<dbReference type="CDD" id="cd00082">
    <property type="entry name" value="HisKA"/>
    <property type="match status" value="1"/>
</dbReference>
<dbReference type="GO" id="GO:0000155">
    <property type="term" value="F:phosphorelay sensor kinase activity"/>
    <property type="evidence" value="ECO:0007669"/>
    <property type="project" value="InterPro"/>
</dbReference>
<dbReference type="CDD" id="cd00130">
    <property type="entry name" value="PAS"/>
    <property type="match status" value="1"/>
</dbReference>
<comment type="catalytic activity">
    <reaction evidence="1">
        <text>ATP + protein L-histidine = ADP + protein N-phospho-L-histidine.</text>
        <dbReference type="EC" id="2.7.13.3"/>
    </reaction>
</comment>
<dbReference type="Pfam" id="PF00512">
    <property type="entry name" value="HisKA"/>
    <property type="match status" value="1"/>
</dbReference>
<feature type="domain" description="Response regulatory" evidence="9">
    <location>
        <begin position="387"/>
        <end position="504"/>
    </location>
</feature>
<dbReference type="NCBIfam" id="TIGR00229">
    <property type="entry name" value="sensory_box"/>
    <property type="match status" value="1"/>
</dbReference>